<keyword evidence="1" id="KW-0472">Membrane</keyword>
<feature type="transmembrane region" description="Helical" evidence="1">
    <location>
        <begin position="115"/>
        <end position="134"/>
    </location>
</feature>
<reference evidence="2 3" key="1">
    <citation type="submission" date="2018-08" db="EMBL/GenBank/DDBJ databases">
        <title>A genome reference for cultivated species of the human gut microbiota.</title>
        <authorList>
            <person name="Zou Y."/>
            <person name="Xue W."/>
            <person name="Luo G."/>
        </authorList>
    </citation>
    <scope>NUCLEOTIDE SEQUENCE [LARGE SCALE GENOMIC DNA]</scope>
    <source>
        <strain evidence="2 3">AF10-17</strain>
    </source>
</reference>
<dbReference type="Proteomes" id="UP000285776">
    <property type="component" value="Unassembled WGS sequence"/>
</dbReference>
<keyword evidence="1" id="KW-1133">Transmembrane helix</keyword>
<keyword evidence="1" id="KW-0812">Transmembrane</keyword>
<name>A0AA92W9G4_9BACT</name>
<evidence type="ECO:0000256" key="1">
    <source>
        <dbReference type="SAM" id="Phobius"/>
    </source>
</evidence>
<dbReference type="RefSeq" id="WP_118155370.1">
    <property type="nucleotide sequence ID" value="NZ_QSAV01000080.1"/>
</dbReference>
<gene>
    <name evidence="2" type="ORF">DWV53_14760</name>
</gene>
<dbReference type="AlphaFoldDB" id="A0AA92W9G4"/>
<feature type="transmembrane region" description="Helical" evidence="1">
    <location>
        <begin position="18"/>
        <end position="35"/>
    </location>
</feature>
<sequence>MNWKNRFILQANRHMRSIYFRLILVGYGMILSMIYDDIFPGYVYMLFFLLYLVIQAKLFGTTTRALALLRSALDFSMIAFSLYGKPLDNITTISMFFIPIANAINHTGKNKGSKMYILILCIVYLVLAFANGGTIFTINILYVVLPFFAFFLIHLNTVKNWVSASQNSELQDAIDDYYNHGTKHEEVYKRIIDICSKYNLSCNAIYCFITHDSYKSLYIVNASQFVYTYNVELKAKQIEHLSKDQIDLNADITIEGRKIDSNLLIPVNKKSFRNNEDDSEYLFVVTSLNDSENFEWISLALESPLKKFAKLLYTERMMKKRRREYNEQIKEKGRFVDSAINTMHFIKNRLTSVQALTDVINDADFTDDYQTIISFAKETAKRSQIDIDSIRSKAKYLLDKDNNPFHYQKIEMVKPRKVFAILRTVWETTFNHQNLLVDNVDFLEDESQAVQTNMEGLDILFSDIIGNMFKYRVNYSACKVSCSTETLKVCFSNDFLDKTIVNELIKSYNDNSKEEITKRKTYGVSNVKSFVSDTNLGLVAFTKVDDDKTLFCLELTFKLFRNENIDDRE</sequence>
<protein>
    <submittedName>
        <fullName evidence="2">Uncharacterized protein</fullName>
    </submittedName>
</protein>
<accession>A0AA92W9G4</accession>
<evidence type="ECO:0000313" key="3">
    <source>
        <dbReference type="Proteomes" id="UP000285776"/>
    </source>
</evidence>
<proteinExistence type="predicted"/>
<evidence type="ECO:0000313" key="2">
    <source>
        <dbReference type="EMBL" id="RGW73859.1"/>
    </source>
</evidence>
<feature type="transmembrane region" description="Helical" evidence="1">
    <location>
        <begin position="41"/>
        <end position="60"/>
    </location>
</feature>
<organism evidence="2 3">
    <name type="scientific">Segatella copri</name>
    <dbReference type="NCBI Taxonomy" id="165179"/>
    <lineage>
        <taxon>Bacteria</taxon>
        <taxon>Pseudomonadati</taxon>
        <taxon>Bacteroidota</taxon>
        <taxon>Bacteroidia</taxon>
        <taxon>Bacteroidales</taxon>
        <taxon>Prevotellaceae</taxon>
        <taxon>Segatella</taxon>
    </lineage>
</organism>
<comment type="caution">
    <text evidence="2">The sequence shown here is derived from an EMBL/GenBank/DDBJ whole genome shotgun (WGS) entry which is preliminary data.</text>
</comment>
<dbReference type="EMBL" id="QSAV01000080">
    <property type="protein sequence ID" value="RGW73859.1"/>
    <property type="molecule type" value="Genomic_DNA"/>
</dbReference>